<organism evidence="2">
    <name type="scientific">uncultured bacterium</name>
    <name type="common">gcode 4</name>
    <dbReference type="NCBI Taxonomy" id="1234023"/>
    <lineage>
        <taxon>Bacteria</taxon>
        <taxon>environmental samples</taxon>
    </lineage>
</organism>
<reference evidence="2" key="1">
    <citation type="journal article" date="2012" name="Science">
        <title>Fermentation, hydrogen, and sulfur metabolism in multiple uncultivated bacterial phyla.</title>
        <authorList>
            <person name="Wrighton K.C."/>
            <person name="Thomas B.C."/>
            <person name="Sharon I."/>
            <person name="Miller C.S."/>
            <person name="Castelle C.J."/>
            <person name="VerBerkmoes N.C."/>
            <person name="Wilkins M.J."/>
            <person name="Hettich R.L."/>
            <person name="Lipton M.S."/>
            <person name="Williams K.H."/>
            <person name="Long P.E."/>
            <person name="Banfield J.F."/>
        </authorList>
    </citation>
    <scope>NUCLEOTIDE SEQUENCE [LARGE SCALE GENOMIC DNA]</scope>
</reference>
<keyword evidence="1" id="KW-0175">Coiled coil</keyword>
<accession>K2GCF0</accession>
<comment type="caution">
    <text evidence="2">The sequence shown here is derived from an EMBL/GenBank/DDBJ whole genome shotgun (WGS) entry which is preliminary data.</text>
</comment>
<proteinExistence type="predicted"/>
<name>K2GCF0_9BACT</name>
<protein>
    <submittedName>
        <fullName evidence="2">Uncharacterized protein</fullName>
    </submittedName>
</protein>
<evidence type="ECO:0000313" key="2">
    <source>
        <dbReference type="EMBL" id="EKE27934.1"/>
    </source>
</evidence>
<feature type="coiled-coil region" evidence="1">
    <location>
        <begin position="22"/>
        <end position="75"/>
    </location>
</feature>
<dbReference type="AlphaFoldDB" id="K2GCF0"/>
<evidence type="ECO:0000256" key="1">
    <source>
        <dbReference type="SAM" id="Coils"/>
    </source>
</evidence>
<sequence>MQKSISVRINEVCLKEDTACVLAFIKERKKELEKMAATYQKKDVVETAVILVRLYADFENLVHEKELDVKTLENQVYVLVLLQKEIDYKEGRLKNAMAFRTRDDGITNPIALDNPRLKEVYDDMLSRTSLFKSNIEEYFDYAWLGRFKDKFLQIIFEWYSDKKNENLEVWITEAMRSMYEFHAKFCAFQYAMAFSQGKWIVYAMRILDMNILKGSLVKADLKNTIVNLQDWIESAVNEFDNRIDYGSRHLYFFWLIKEFHEIMNWKKMMTQSKGAMFSPEVVWQIRERVAEIGAFCWNPPLFD</sequence>
<dbReference type="EMBL" id="AMFJ01000399">
    <property type="protein sequence ID" value="EKE27934.1"/>
    <property type="molecule type" value="Genomic_DNA"/>
</dbReference>
<gene>
    <name evidence="2" type="ORF">ACD_3C00125G0008</name>
</gene>